<dbReference type="Pfam" id="PF13540">
    <property type="entry name" value="RCC1_2"/>
    <property type="match status" value="1"/>
</dbReference>
<dbReference type="SUPFAM" id="SSF50985">
    <property type="entry name" value="RCC1/BLIP-II"/>
    <property type="match status" value="1"/>
</dbReference>
<feature type="repeat" description="RCC1" evidence="1">
    <location>
        <begin position="300"/>
        <end position="365"/>
    </location>
</feature>
<reference evidence="2" key="1">
    <citation type="submission" date="2014-02" db="EMBL/GenBank/DDBJ databases">
        <authorList>
            <person name="Genoscope - CEA"/>
        </authorList>
    </citation>
    <scope>NUCLEOTIDE SEQUENCE</scope>
    <source>
        <strain evidence="2">LS3</strain>
    </source>
</reference>
<protein>
    <submittedName>
        <fullName evidence="2">ARAD1B07744p</fullName>
    </submittedName>
</protein>
<dbReference type="InterPro" id="IPR053245">
    <property type="entry name" value="MitoProcess-Associated"/>
</dbReference>
<dbReference type="InterPro" id="IPR009091">
    <property type="entry name" value="RCC1/BLIP-II"/>
</dbReference>
<evidence type="ECO:0000256" key="1">
    <source>
        <dbReference type="PROSITE-ProRule" id="PRU00235"/>
    </source>
</evidence>
<feature type="repeat" description="RCC1" evidence="1">
    <location>
        <begin position="177"/>
        <end position="240"/>
    </location>
</feature>
<dbReference type="PANTHER" id="PTHR47563:SF1">
    <property type="entry name" value="PROTEIN FMP25, MITOCHONDRIAL"/>
    <property type="match status" value="1"/>
</dbReference>
<dbReference type="EMBL" id="HG937692">
    <property type="protein sequence ID" value="CDP36210.1"/>
    <property type="molecule type" value="Genomic_DNA"/>
</dbReference>
<gene>
    <name evidence="2" type="ORF">GNLVRS02_ARAD1B07744g</name>
</gene>
<accession>A0A060T556</accession>
<proteinExistence type="predicted"/>
<dbReference type="InterPro" id="IPR000408">
    <property type="entry name" value="Reg_chr_condens"/>
</dbReference>
<evidence type="ECO:0000313" key="2">
    <source>
        <dbReference type="EMBL" id="CDP36210.1"/>
    </source>
</evidence>
<feature type="repeat" description="RCC1" evidence="1">
    <location>
        <begin position="241"/>
        <end position="294"/>
    </location>
</feature>
<dbReference type="PhylomeDB" id="A0A060T556"/>
<dbReference type="PANTHER" id="PTHR47563">
    <property type="entry name" value="PROTEIN FMP25, MITOCHONDRIAL"/>
    <property type="match status" value="1"/>
</dbReference>
<dbReference type="Gene3D" id="2.130.10.30">
    <property type="entry name" value="Regulator of chromosome condensation 1/beta-lactamase-inhibitor protein II"/>
    <property type="match status" value="1"/>
</dbReference>
<dbReference type="GO" id="GO:0005743">
    <property type="term" value="C:mitochondrial inner membrane"/>
    <property type="evidence" value="ECO:0007669"/>
    <property type="project" value="TreeGrafter"/>
</dbReference>
<organism evidence="2">
    <name type="scientific">Blastobotrys adeninivorans</name>
    <name type="common">Yeast</name>
    <name type="synonym">Arxula adeninivorans</name>
    <dbReference type="NCBI Taxonomy" id="409370"/>
    <lineage>
        <taxon>Eukaryota</taxon>
        <taxon>Fungi</taxon>
        <taxon>Dikarya</taxon>
        <taxon>Ascomycota</taxon>
        <taxon>Saccharomycotina</taxon>
        <taxon>Dipodascomycetes</taxon>
        <taxon>Dipodascales</taxon>
        <taxon>Trichomonascaceae</taxon>
        <taxon>Blastobotrys</taxon>
    </lineage>
</organism>
<dbReference type="PROSITE" id="PS50012">
    <property type="entry name" value="RCC1_3"/>
    <property type="match status" value="3"/>
</dbReference>
<sequence length="441" mass="47627">MWRICASGAVSAASMYALSGTAMCESPHDEKVPGVYVWGRTGSTHLQSPQRIAYFDKELMNDVASDSSGHLFAFCTHKGNVVQWDPDAGLPQPSLSGRDIHQVRVSNGVIYGLAKSGRVYSWDHPIENSSRSWWKFWSRGSTSPALTELQVPRLGWWEKIAEIDTGKDHILARTNKGRVFSGSTGVKAPKESKGQFGIASMSQFDSPPAPGALHEIKLLRGNNITNIAAGDYHSLVLSDKGHVFGFGENIYGQLARPFSQRAANIAVPEQIAANLGKVCSIAAGGGMSYLTVRDPHTNDLQYYSFGNGLTAQLGTGKFAHAQPTPQRIRPLEDLREYSESLKKVVQIPVKSLSVGATHTIATLASSDVLVWGGSMYFQLGTGKKSTVSTPSSIPPLDVARDGAPVVPGAGPSNERLQLQAFGKIHQRIYAGDGVSILYYKK</sequence>
<reference evidence="2" key="2">
    <citation type="submission" date="2014-06" db="EMBL/GenBank/DDBJ databases">
        <title>The complete genome of Blastobotrys (Arxula) adeninivorans LS3 - a yeast of biotechnological interest.</title>
        <authorList>
            <person name="Kunze G."/>
            <person name="Gaillardin C."/>
            <person name="Czernicka M."/>
            <person name="Durrens P."/>
            <person name="Martin T."/>
            <person name="Boer E."/>
            <person name="Gabaldon T."/>
            <person name="Cruz J."/>
            <person name="Talla E."/>
            <person name="Marck C."/>
            <person name="Goffeau A."/>
            <person name="Barbe V."/>
            <person name="Baret P."/>
            <person name="Baronian K."/>
            <person name="Beier S."/>
            <person name="Bleykasten C."/>
            <person name="Bode R."/>
            <person name="Casaregola S."/>
            <person name="Despons L."/>
            <person name="Fairhead C."/>
            <person name="Giersberg M."/>
            <person name="Gierski P."/>
            <person name="Hahnel U."/>
            <person name="Hartmann A."/>
            <person name="Jankowska D."/>
            <person name="Jubin C."/>
            <person name="Jung P."/>
            <person name="Lafontaine I."/>
            <person name="Leh-Louis V."/>
            <person name="Lemaire M."/>
            <person name="Marcet-Houben M."/>
            <person name="Mascher M."/>
            <person name="Morel G."/>
            <person name="Richard G.-F."/>
            <person name="Riechen J."/>
            <person name="Sacerdot C."/>
            <person name="Sarkar A."/>
            <person name="Savel G."/>
            <person name="Schacherer J."/>
            <person name="Sherman D."/>
            <person name="Straub M.-L."/>
            <person name="Stein N."/>
            <person name="Thierry A."/>
            <person name="Trautwein-Schult A."/>
            <person name="Westhof E."/>
            <person name="Worch S."/>
            <person name="Dujon B."/>
            <person name="Souciet J.-L."/>
            <person name="Wincker P."/>
            <person name="Scholz U."/>
            <person name="Neuveglise N."/>
        </authorList>
    </citation>
    <scope>NUCLEOTIDE SEQUENCE</scope>
    <source>
        <strain evidence="2">LS3</strain>
    </source>
</reference>
<name>A0A060T556_BLAAD</name>
<dbReference type="GO" id="GO:0034551">
    <property type="term" value="P:mitochondrial respiratory chain complex III assembly"/>
    <property type="evidence" value="ECO:0007669"/>
    <property type="project" value="TreeGrafter"/>
</dbReference>
<dbReference type="AlphaFoldDB" id="A0A060T556"/>
<dbReference type="PROSITE" id="PS00626">
    <property type="entry name" value="RCC1_2"/>
    <property type="match status" value="1"/>
</dbReference>